<evidence type="ECO:0008006" key="4">
    <source>
        <dbReference type="Google" id="ProtNLM"/>
    </source>
</evidence>
<dbReference type="Proteomes" id="UP000638986">
    <property type="component" value="Unassembled WGS sequence"/>
</dbReference>
<protein>
    <recommendedName>
        <fullName evidence="4">Valyl-tRNA synthetase</fullName>
    </recommendedName>
</protein>
<comment type="caution">
    <text evidence="2">The sequence shown here is derived from an EMBL/GenBank/DDBJ whole genome shotgun (WGS) entry which is preliminary data.</text>
</comment>
<sequence>MKIICRVLVVMTYTGFAATAIAQSFPDKSALGTTDLAMCTAAAMKSGQGIELYKVWSSALDSRYKVIYPTLSDADRDAYTSERIIDKRKSLQTQGIGTTPAFKKFYDDNCKAYLPQRVSE</sequence>
<reference evidence="2 3" key="1">
    <citation type="submission" date="2020-11" db="EMBL/GenBank/DDBJ databases">
        <title>Enhanced detection system for hospital associated transmission using whole genome sequencing surveillance.</title>
        <authorList>
            <person name="Harrison L.H."/>
            <person name="Van Tyne D."/>
            <person name="Marsh J.W."/>
            <person name="Griffith M.P."/>
            <person name="Snyder D.J."/>
            <person name="Cooper V.S."/>
            <person name="Mustapha M."/>
        </authorList>
    </citation>
    <scope>NUCLEOTIDE SEQUENCE [LARGE SCALE GENOMIC DNA]</scope>
    <source>
        <strain evidence="2 3">PSB00013</strain>
    </source>
</reference>
<accession>A0ABS0MXI0</accession>
<feature type="chain" id="PRO_5045362240" description="Valyl-tRNA synthetase" evidence="1">
    <location>
        <begin position="23"/>
        <end position="120"/>
    </location>
</feature>
<name>A0ABS0MXI0_PSELU</name>
<keyword evidence="1" id="KW-0732">Signal</keyword>
<feature type="signal peptide" evidence="1">
    <location>
        <begin position="1"/>
        <end position="22"/>
    </location>
</feature>
<gene>
    <name evidence="2" type="ORF">I5Q09_22305</name>
</gene>
<evidence type="ECO:0000313" key="3">
    <source>
        <dbReference type="Proteomes" id="UP000638986"/>
    </source>
</evidence>
<dbReference type="EMBL" id="JADTXM010000020">
    <property type="protein sequence ID" value="MBH3441418.1"/>
    <property type="molecule type" value="Genomic_DNA"/>
</dbReference>
<evidence type="ECO:0000256" key="1">
    <source>
        <dbReference type="SAM" id="SignalP"/>
    </source>
</evidence>
<evidence type="ECO:0000313" key="2">
    <source>
        <dbReference type="EMBL" id="MBH3441418.1"/>
    </source>
</evidence>
<organism evidence="2 3">
    <name type="scientific">Pseudomonas luteola</name>
    <dbReference type="NCBI Taxonomy" id="47886"/>
    <lineage>
        <taxon>Bacteria</taxon>
        <taxon>Pseudomonadati</taxon>
        <taxon>Pseudomonadota</taxon>
        <taxon>Gammaproteobacteria</taxon>
        <taxon>Pseudomonadales</taxon>
        <taxon>Pseudomonadaceae</taxon>
        <taxon>Pseudomonas</taxon>
    </lineage>
</organism>
<dbReference type="RefSeq" id="WP_125913166.1">
    <property type="nucleotide sequence ID" value="NZ_JAAMQY010000011.1"/>
</dbReference>
<proteinExistence type="predicted"/>